<keyword evidence="3" id="KW-1185">Reference proteome</keyword>
<comment type="caution">
    <text evidence="1">The sequence shown here is derived from an EMBL/GenBank/DDBJ whole genome shotgun (WGS) entry which is preliminary data.</text>
</comment>
<organism evidence="1 4">
    <name type="scientific">Brenneria izbisi</name>
    <dbReference type="NCBI Taxonomy" id="2939450"/>
    <lineage>
        <taxon>Bacteria</taxon>
        <taxon>Pseudomonadati</taxon>
        <taxon>Pseudomonadota</taxon>
        <taxon>Gammaproteobacteria</taxon>
        <taxon>Enterobacterales</taxon>
        <taxon>Pectobacteriaceae</taxon>
        <taxon>Brenneria</taxon>
    </lineage>
</organism>
<evidence type="ECO:0000313" key="2">
    <source>
        <dbReference type="EMBL" id="MCV9882730.1"/>
    </source>
</evidence>
<dbReference type="EMBL" id="JAMPJU010000007">
    <property type="protein sequence ID" value="MCV9882730.1"/>
    <property type="molecule type" value="Genomic_DNA"/>
</dbReference>
<name>A0AA41XYN1_9GAMM</name>
<dbReference type="EMBL" id="JAMPJT010000006">
    <property type="protein sequence ID" value="MCV9879236.1"/>
    <property type="molecule type" value="Genomic_DNA"/>
</dbReference>
<reference evidence="1" key="1">
    <citation type="submission" date="2022-04" db="EMBL/GenBank/DDBJ databases">
        <title>Brenneria sp. isolated from walnut trees in Serbia.</title>
        <authorList>
            <person name="Gasic K."/>
            <person name="Zlatkovic N."/>
            <person name="Kuzmanovic N."/>
        </authorList>
    </citation>
    <scope>NUCLEOTIDE SEQUENCE</scope>
    <source>
        <strain evidence="2">KBI 423</strain>
        <strain evidence="1">KBI 447</strain>
    </source>
</reference>
<dbReference type="Proteomes" id="UP001165569">
    <property type="component" value="Unassembled WGS sequence"/>
</dbReference>
<gene>
    <name evidence="1" type="ORF">NC803_10285</name>
    <name evidence="2" type="ORF">NC856_10650</name>
</gene>
<proteinExistence type="predicted"/>
<dbReference type="AlphaFoldDB" id="A0AA41XYN1"/>
<sequence length="90" mass="10030">MMNGEQSSPAVVINEDAWARLVTFRPDPSCETERLHRLVRLALKTLAASTRSEITTGFFCLPGDGSVTTPLWQQFHLRHADGVVHINLTN</sequence>
<dbReference type="RefSeq" id="WP_264090415.1">
    <property type="nucleotide sequence ID" value="NZ_JAMPJT010000006.1"/>
</dbReference>
<protein>
    <submittedName>
        <fullName evidence="1">Uncharacterized protein</fullName>
    </submittedName>
</protein>
<evidence type="ECO:0000313" key="3">
    <source>
        <dbReference type="Proteomes" id="UP001165568"/>
    </source>
</evidence>
<evidence type="ECO:0000313" key="4">
    <source>
        <dbReference type="Proteomes" id="UP001165569"/>
    </source>
</evidence>
<evidence type="ECO:0000313" key="1">
    <source>
        <dbReference type="EMBL" id="MCV9879236.1"/>
    </source>
</evidence>
<dbReference type="Proteomes" id="UP001165568">
    <property type="component" value="Unassembled WGS sequence"/>
</dbReference>
<accession>A0AA41XYN1</accession>